<comment type="caution">
    <text evidence="1">The sequence shown here is derived from an EMBL/GenBank/DDBJ whole genome shotgun (WGS) entry which is preliminary data.</text>
</comment>
<evidence type="ECO:0000313" key="1">
    <source>
        <dbReference type="EMBL" id="TFU23891.1"/>
    </source>
</evidence>
<proteinExistence type="predicted"/>
<gene>
    <name evidence="1" type="ORF">E4U03_01980</name>
</gene>
<dbReference type="EMBL" id="SPQC01000004">
    <property type="protein sequence ID" value="TFU23891.1"/>
    <property type="molecule type" value="Genomic_DNA"/>
</dbReference>
<accession>A0A4Y9F7N7</accession>
<dbReference type="Proteomes" id="UP000297951">
    <property type="component" value="Unassembled WGS sequence"/>
</dbReference>
<sequence length="85" mass="9473">MSLPPRRIYWGNDEEQIFALSEGYNFVAEHVEPGTFELAGEFSNQVHALVARHETIESGSLPTFAPQCDLSSILMETAVKLLSFT</sequence>
<organism evidence="1 2">
    <name type="scientific">Rothia nasimurium</name>
    <dbReference type="NCBI Taxonomy" id="85336"/>
    <lineage>
        <taxon>Bacteria</taxon>
        <taxon>Bacillati</taxon>
        <taxon>Actinomycetota</taxon>
        <taxon>Actinomycetes</taxon>
        <taxon>Micrococcales</taxon>
        <taxon>Micrococcaceae</taxon>
        <taxon>Rothia</taxon>
    </lineage>
</organism>
<dbReference type="OrthoDB" id="9807853at2"/>
<evidence type="ECO:0000313" key="2">
    <source>
        <dbReference type="Proteomes" id="UP000297951"/>
    </source>
</evidence>
<dbReference type="RefSeq" id="WP_135011309.1">
    <property type="nucleotide sequence ID" value="NZ_JADGLK010000004.1"/>
</dbReference>
<dbReference type="AlphaFoldDB" id="A0A4Y9F7N7"/>
<protein>
    <submittedName>
        <fullName evidence="1">Uncharacterized protein</fullName>
    </submittedName>
</protein>
<reference evidence="1 2" key="1">
    <citation type="submission" date="2019-03" db="EMBL/GenBank/DDBJ databases">
        <title>Diversity of the mouse oral microbiome.</title>
        <authorList>
            <person name="Joseph S."/>
            <person name="Aduse-Opoku J."/>
            <person name="Curtis M."/>
            <person name="Wade W."/>
            <person name="Hashim A."/>
        </authorList>
    </citation>
    <scope>NUCLEOTIDE SEQUENCE [LARGE SCALE GENOMIC DNA]</scope>
    <source>
        <strain evidence="2">irhom_31</strain>
    </source>
</reference>
<name>A0A4Y9F7N7_9MICC</name>